<dbReference type="HOGENOM" id="CLU_1422093_0_0_1"/>
<dbReference type="AlphaFoldDB" id="U9TRZ8"/>
<sequence length="191" mass="22814">MVKKNIISQKIVKIDSNTDTFKELYDVITKDLVSITRSVHVYYVGEINNKWIYVEEGLYDEMKFFDLDEYTPYDVIQKYNYIKNLQLNVPVTIYRYYQGNYLGTVNYIWKVPVRSDHRSETENARIIAAINENLPKYYTRQMRKNALKENTPAVDDRRQQEILYMPIAISIKLILGKEKEMIYKFIIVIKI</sequence>
<accession>U9TRZ8</accession>
<gene>
    <name evidence="1" type="ORF">GLOINDRAFT_97415</name>
</gene>
<dbReference type="EMBL" id="KI287352">
    <property type="protein sequence ID" value="ESA10207.1"/>
    <property type="molecule type" value="Genomic_DNA"/>
</dbReference>
<proteinExistence type="predicted"/>
<reference evidence="1" key="1">
    <citation type="submission" date="2013-07" db="EMBL/GenBank/DDBJ databases">
        <title>The genome of an arbuscular mycorrhizal fungus provides insights into the evolution of the oldest plant symbiosis.</title>
        <authorList>
            <consortium name="DOE Joint Genome Institute"/>
            <person name="Tisserant E."/>
            <person name="Malbreil M."/>
            <person name="Kuo A."/>
            <person name="Kohler A."/>
            <person name="Symeonidi A."/>
            <person name="Balestrini R."/>
            <person name="Charron P."/>
            <person name="Duensing N."/>
            <person name="Frei-dit-Frey N."/>
            <person name="Gianinazzi-Pearson V."/>
            <person name="Gilbert B."/>
            <person name="Handa Y."/>
            <person name="Hijri M."/>
            <person name="Kaul R."/>
            <person name="Kawaguchi M."/>
            <person name="Krajinski F."/>
            <person name="Lammers P."/>
            <person name="Lapierre D."/>
            <person name="Masclaux F.G."/>
            <person name="Murat C."/>
            <person name="Morin E."/>
            <person name="Ndikumana S."/>
            <person name="Pagni M."/>
            <person name="Petitpierre D."/>
            <person name="Requena N."/>
            <person name="Rosikiewicz P."/>
            <person name="Riley R."/>
            <person name="Saito K."/>
            <person name="San Clemente H."/>
            <person name="Shapiro H."/>
            <person name="van Tuinen D."/>
            <person name="Becard G."/>
            <person name="Bonfante P."/>
            <person name="Paszkowski U."/>
            <person name="Shachar-Hill Y."/>
            <person name="Young J.P."/>
            <person name="Sanders I.R."/>
            <person name="Henrissat B."/>
            <person name="Rensing S.A."/>
            <person name="Grigoriev I.V."/>
            <person name="Corradi N."/>
            <person name="Roux C."/>
            <person name="Martin F."/>
        </authorList>
    </citation>
    <scope>NUCLEOTIDE SEQUENCE</scope>
    <source>
        <strain evidence="1">DAOM 197198</strain>
    </source>
</reference>
<protein>
    <submittedName>
        <fullName evidence="1">Uncharacterized protein</fullName>
    </submittedName>
</protein>
<name>U9TRZ8_RHIID</name>
<evidence type="ECO:0000313" key="1">
    <source>
        <dbReference type="EMBL" id="ESA10207.1"/>
    </source>
</evidence>
<organism evidence="1">
    <name type="scientific">Rhizophagus irregularis (strain DAOM 181602 / DAOM 197198 / MUCL 43194)</name>
    <name type="common">Arbuscular mycorrhizal fungus</name>
    <name type="synonym">Glomus intraradices</name>
    <dbReference type="NCBI Taxonomy" id="747089"/>
    <lineage>
        <taxon>Eukaryota</taxon>
        <taxon>Fungi</taxon>
        <taxon>Fungi incertae sedis</taxon>
        <taxon>Mucoromycota</taxon>
        <taxon>Glomeromycotina</taxon>
        <taxon>Glomeromycetes</taxon>
        <taxon>Glomerales</taxon>
        <taxon>Glomeraceae</taxon>
        <taxon>Rhizophagus</taxon>
    </lineage>
</organism>